<gene>
    <name evidence="5" type="ORF">PCL_07040</name>
</gene>
<accession>A0A2U3DT66</accession>
<evidence type="ECO:0000313" key="5">
    <source>
        <dbReference type="EMBL" id="PWI65439.1"/>
    </source>
</evidence>
<dbReference type="EMBL" id="LCWV01000033">
    <property type="protein sequence ID" value="PWI65439.1"/>
    <property type="molecule type" value="Genomic_DNA"/>
</dbReference>
<evidence type="ECO:0000256" key="1">
    <source>
        <dbReference type="ARBA" id="ARBA00022737"/>
    </source>
</evidence>
<dbReference type="Pfam" id="PF12796">
    <property type="entry name" value="Ank_2"/>
    <property type="match status" value="1"/>
</dbReference>
<dbReference type="SMART" id="SM00248">
    <property type="entry name" value="ANK"/>
    <property type="match status" value="3"/>
</dbReference>
<dbReference type="InterPro" id="IPR002110">
    <property type="entry name" value="Ankyrin_rpt"/>
</dbReference>
<dbReference type="GO" id="GO:0005737">
    <property type="term" value="C:cytoplasm"/>
    <property type="evidence" value="ECO:0007669"/>
    <property type="project" value="TreeGrafter"/>
</dbReference>
<dbReference type="AlphaFoldDB" id="A0A2U3DT66"/>
<organism evidence="5 6">
    <name type="scientific">Purpureocillium lilacinum</name>
    <name type="common">Paecilomyces lilacinus</name>
    <dbReference type="NCBI Taxonomy" id="33203"/>
    <lineage>
        <taxon>Eukaryota</taxon>
        <taxon>Fungi</taxon>
        <taxon>Dikarya</taxon>
        <taxon>Ascomycota</taxon>
        <taxon>Pezizomycotina</taxon>
        <taxon>Sordariomycetes</taxon>
        <taxon>Hypocreomycetidae</taxon>
        <taxon>Hypocreales</taxon>
        <taxon>Ophiocordycipitaceae</taxon>
        <taxon>Purpureocillium</taxon>
    </lineage>
</organism>
<name>A0A2U3DT66_PURLI</name>
<comment type="caution">
    <text evidence="5">The sequence shown here is derived from an EMBL/GenBank/DDBJ whole genome shotgun (WGS) entry which is preliminary data.</text>
</comment>
<dbReference type="PANTHER" id="PTHR24198">
    <property type="entry name" value="ANKYRIN REPEAT AND PROTEIN KINASE DOMAIN-CONTAINING PROTEIN"/>
    <property type="match status" value="1"/>
</dbReference>
<keyword evidence="2" id="KW-0040">ANK repeat</keyword>
<evidence type="ECO:0000313" key="6">
    <source>
        <dbReference type="Proteomes" id="UP000245956"/>
    </source>
</evidence>
<proteinExistence type="predicted"/>
<dbReference type="Pfam" id="PF24320">
    <property type="entry name" value="DUF7492"/>
    <property type="match status" value="1"/>
</dbReference>
<evidence type="ECO:0000259" key="4">
    <source>
        <dbReference type="Pfam" id="PF24320"/>
    </source>
</evidence>
<protein>
    <recommendedName>
        <fullName evidence="4">DUF7492 domain-containing protein</fullName>
    </recommendedName>
</protein>
<evidence type="ECO:0000256" key="3">
    <source>
        <dbReference type="SAM" id="SignalP"/>
    </source>
</evidence>
<feature type="chain" id="PRO_5015582198" description="DUF7492 domain-containing protein" evidence="3">
    <location>
        <begin position="22"/>
        <end position="529"/>
    </location>
</feature>
<feature type="domain" description="DUF7492" evidence="4">
    <location>
        <begin position="18"/>
        <end position="269"/>
    </location>
</feature>
<dbReference type="SUPFAM" id="SSF48403">
    <property type="entry name" value="Ankyrin repeat"/>
    <property type="match status" value="1"/>
</dbReference>
<keyword evidence="3" id="KW-0732">Signal</keyword>
<reference evidence="5 6" key="1">
    <citation type="journal article" date="2016" name="Front. Microbiol.">
        <title>Genome and transcriptome sequences reveal the specific parasitism of the nematophagous Purpureocillium lilacinum 36-1.</title>
        <authorList>
            <person name="Xie J."/>
            <person name="Li S."/>
            <person name="Mo C."/>
            <person name="Xiao X."/>
            <person name="Peng D."/>
            <person name="Wang G."/>
            <person name="Xiao Y."/>
        </authorList>
    </citation>
    <scope>NUCLEOTIDE SEQUENCE [LARGE SCALE GENOMIC DNA]</scope>
    <source>
        <strain evidence="5 6">36-1</strain>
    </source>
</reference>
<feature type="signal peptide" evidence="3">
    <location>
        <begin position="1"/>
        <end position="21"/>
    </location>
</feature>
<keyword evidence="1" id="KW-0677">Repeat</keyword>
<dbReference type="InterPro" id="IPR055915">
    <property type="entry name" value="DUF7492"/>
</dbReference>
<evidence type="ECO:0000256" key="2">
    <source>
        <dbReference type="ARBA" id="ARBA00023043"/>
    </source>
</evidence>
<sequence>MFSNPILPLLLGIATLTTSHSWVERLMVFDIHGTMVGAAGYPRGAISRLDPNFNDFQMQHLLPSSSNGASVPHDRICKATQTIGNYTNALPPLHAWPGAFIALQYQENGHVSLPNLTPQKKSSGTVYIYGTSSPSNEDSLTSIHGVWNTVGTGGDRRGRLLASRNFDDGQCYQINEGPLSKERQKKYTKPAKEPQGADLWCQNDIQLPLEISQLYSLYWVWDWPSAPSNGLADGKLEIYTTCIDIEIGTVPEGGQGRMNFLDGQDLNTAGGYTRPSTRWQGGRGCRPRTGLTAGAKLNNGRADASRTAAATAPMALHSTFYLLPTEIWLAVSRLISERDFRALVSTNRSLRQRLTYYLYYQIPREDSLICAVEAGSAWAVETAITAFHDRAQVQGIRPYSFLALGLAAFRGNNHLVKIILERSIMKPDWTTINVARSAGHDEIAKYLLDHSGLANAADSDGRTSLWTASDKGDYELAEFLLGVDYVDVTKADNHNHTPMFRAILNGHHQIVELFMRSGKVSPHDRIGWL</sequence>
<dbReference type="Gene3D" id="1.25.40.20">
    <property type="entry name" value="Ankyrin repeat-containing domain"/>
    <property type="match status" value="1"/>
</dbReference>
<dbReference type="Proteomes" id="UP000245956">
    <property type="component" value="Unassembled WGS sequence"/>
</dbReference>
<dbReference type="InterPro" id="IPR036770">
    <property type="entry name" value="Ankyrin_rpt-contain_sf"/>
</dbReference>
<dbReference type="PANTHER" id="PTHR24198:SF165">
    <property type="entry name" value="ANKYRIN REPEAT-CONTAINING PROTEIN-RELATED"/>
    <property type="match status" value="1"/>
</dbReference>